<comment type="caution">
    <text evidence="1">The sequence shown here is derived from an EMBL/GenBank/DDBJ whole genome shotgun (WGS) entry which is preliminary data.</text>
</comment>
<protein>
    <submittedName>
        <fullName evidence="1">Uncharacterized protein</fullName>
    </submittedName>
</protein>
<dbReference type="EMBL" id="AJWZ01010238">
    <property type="protein sequence ID" value="EKC49031.1"/>
    <property type="molecule type" value="Genomic_DNA"/>
</dbReference>
<evidence type="ECO:0000313" key="1">
    <source>
        <dbReference type="EMBL" id="EKC49031.1"/>
    </source>
</evidence>
<dbReference type="AlphaFoldDB" id="K1SP27"/>
<sequence>MRKITRIKCLIVVLLTFIGTLAPVHAQQSGNFEISGVVKDT</sequence>
<accession>K1SP27</accession>
<gene>
    <name evidence="1" type="ORF">OBE_14854</name>
</gene>
<proteinExistence type="predicted"/>
<organism evidence="1">
    <name type="scientific">human gut metagenome</name>
    <dbReference type="NCBI Taxonomy" id="408170"/>
    <lineage>
        <taxon>unclassified sequences</taxon>
        <taxon>metagenomes</taxon>
        <taxon>organismal metagenomes</taxon>
    </lineage>
</organism>
<feature type="non-terminal residue" evidence="1">
    <location>
        <position position="41"/>
    </location>
</feature>
<name>K1SP27_9ZZZZ</name>
<reference evidence="1" key="1">
    <citation type="journal article" date="2013" name="Environ. Microbiol.">
        <title>Microbiota from the distal guts of lean and obese adolescents exhibit partial functional redundancy besides clear differences in community structure.</title>
        <authorList>
            <person name="Ferrer M."/>
            <person name="Ruiz A."/>
            <person name="Lanza F."/>
            <person name="Haange S.B."/>
            <person name="Oberbach A."/>
            <person name="Till H."/>
            <person name="Bargiela R."/>
            <person name="Campoy C."/>
            <person name="Segura M.T."/>
            <person name="Richter M."/>
            <person name="von Bergen M."/>
            <person name="Seifert J."/>
            <person name="Suarez A."/>
        </authorList>
    </citation>
    <scope>NUCLEOTIDE SEQUENCE</scope>
</reference>